<dbReference type="SUPFAM" id="SSF74653">
    <property type="entry name" value="TolA/TonB C-terminal domain"/>
    <property type="match status" value="1"/>
</dbReference>
<protein>
    <recommendedName>
        <fullName evidence="10">Protein TonB</fullName>
    </recommendedName>
</protein>
<dbReference type="EMBL" id="CP113517">
    <property type="protein sequence ID" value="WAR45030.1"/>
    <property type="molecule type" value="Genomic_DNA"/>
</dbReference>
<feature type="compositionally biased region" description="Pro residues" evidence="11">
    <location>
        <begin position="94"/>
        <end position="107"/>
    </location>
</feature>
<evidence type="ECO:0000256" key="6">
    <source>
        <dbReference type="ARBA" id="ARBA00022692"/>
    </source>
</evidence>
<dbReference type="NCBIfam" id="TIGR01352">
    <property type="entry name" value="tonB_Cterm"/>
    <property type="match status" value="1"/>
</dbReference>
<evidence type="ECO:0000256" key="10">
    <source>
        <dbReference type="RuleBase" id="RU362123"/>
    </source>
</evidence>
<gene>
    <name evidence="13" type="ORF">NM686_000540</name>
</gene>
<dbReference type="Pfam" id="PF03544">
    <property type="entry name" value="TonB_C"/>
    <property type="match status" value="1"/>
</dbReference>
<dbReference type="PRINTS" id="PR01374">
    <property type="entry name" value="TONBPROTEIN"/>
</dbReference>
<keyword evidence="5 10" id="KW-0997">Cell inner membrane</keyword>
<dbReference type="InterPro" id="IPR006260">
    <property type="entry name" value="TonB/TolA_C"/>
</dbReference>
<evidence type="ECO:0000256" key="7">
    <source>
        <dbReference type="ARBA" id="ARBA00022927"/>
    </source>
</evidence>
<evidence type="ECO:0000256" key="11">
    <source>
        <dbReference type="SAM" id="MobiDB-lite"/>
    </source>
</evidence>
<feature type="compositionally biased region" description="Basic residues" evidence="11">
    <location>
        <begin position="113"/>
        <end position="124"/>
    </location>
</feature>
<evidence type="ECO:0000313" key="13">
    <source>
        <dbReference type="EMBL" id="WAR45030.1"/>
    </source>
</evidence>
<name>A0ABY7GKJ8_9GAMM</name>
<keyword evidence="3 10" id="KW-0813">Transport</keyword>
<dbReference type="InterPro" id="IPR037682">
    <property type="entry name" value="TonB_C"/>
</dbReference>
<feature type="transmembrane region" description="Helical" evidence="10">
    <location>
        <begin position="46"/>
        <end position="65"/>
    </location>
</feature>
<comment type="similarity">
    <text evidence="2 10">Belongs to the TonB family.</text>
</comment>
<feature type="compositionally biased region" description="Low complexity" evidence="11">
    <location>
        <begin position="153"/>
        <end position="178"/>
    </location>
</feature>
<evidence type="ECO:0000256" key="8">
    <source>
        <dbReference type="ARBA" id="ARBA00022989"/>
    </source>
</evidence>
<dbReference type="InterPro" id="IPR003538">
    <property type="entry name" value="TonB"/>
</dbReference>
<feature type="domain" description="TonB C-terminal" evidence="12">
    <location>
        <begin position="184"/>
        <end position="275"/>
    </location>
</feature>
<dbReference type="PANTHER" id="PTHR33446">
    <property type="entry name" value="PROTEIN TONB-RELATED"/>
    <property type="match status" value="1"/>
</dbReference>
<evidence type="ECO:0000259" key="12">
    <source>
        <dbReference type="PROSITE" id="PS52015"/>
    </source>
</evidence>
<evidence type="ECO:0000256" key="2">
    <source>
        <dbReference type="ARBA" id="ARBA00006555"/>
    </source>
</evidence>
<evidence type="ECO:0000256" key="5">
    <source>
        <dbReference type="ARBA" id="ARBA00022519"/>
    </source>
</evidence>
<keyword evidence="6 10" id="KW-0812">Transmembrane</keyword>
<feature type="compositionally biased region" description="Low complexity" evidence="11">
    <location>
        <begin position="125"/>
        <end position="135"/>
    </location>
</feature>
<evidence type="ECO:0000256" key="4">
    <source>
        <dbReference type="ARBA" id="ARBA00022475"/>
    </source>
</evidence>
<dbReference type="RefSeq" id="WP_255189996.1">
    <property type="nucleotide sequence ID" value="NZ_CP113517.1"/>
</dbReference>
<keyword evidence="9 10" id="KW-0472">Membrane</keyword>
<sequence>MFPFKSNEGALQNNDWIFFGGSSNGETKPGGRPWLELWGEERPRNMLVLLTLFVLLVHVWLFTWLMRRPEEKLTEAVPLVMEVSMIAMSAPKPATAPPKPAPPPPPPPEKKPPPPKKVKPKPVVKKPAPVVQKAPDFAPQEEVEPVPAPVPQAAPTTQTSSSASTTTSTTSQATSANTAETFTEANFRANYAHNPKPDYPTIAKSRGWQGKVLLRVKVSAQGLSDDVTVEQSSGHEILDESAVEAVRKWRFIPAKRGETPVASSVIVPIVFTLRN</sequence>
<evidence type="ECO:0000256" key="3">
    <source>
        <dbReference type="ARBA" id="ARBA00022448"/>
    </source>
</evidence>
<keyword evidence="14" id="KW-1185">Reference proteome</keyword>
<evidence type="ECO:0000313" key="14">
    <source>
        <dbReference type="Proteomes" id="UP001162780"/>
    </source>
</evidence>
<keyword evidence="4 10" id="KW-1003">Cell membrane</keyword>
<comment type="function">
    <text evidence="10">Interacts with outer membrane receptor proteins that carry out high-affinity binding and energy dependent uptake into the periplasmic space of specific substrates. It could act to transduce energy from the cytoplasmic membrane to specific energy-requiring processes in the outer membrane, resulting in the release into the periplasm of ligands bound by these outer membrane proteins.</text>
</comment>
<dbReference type="PROSITE" id="PS52015">
    <property type="entry name" value="TONB_CTD"/>
    <property type="match status" value="1"/>
</dbReference>
<organism evidence="13 14">
    <name type="scientific">Methylomonas rapida</name>
    <dbReference type="NCBI Taxonomy" id="2963939"/>
    <lineage>
        <taxon>Bacteria</taxon>
        <taxon>Pseudomonadati</taxon>
        <taxon>Pseudomonadota</taxon>
        <taxon>Gammaproteobacteria</taxon>
        <taxon>Methylococcales</taxon>
        <taxon>Methylococcaceae</taxon>
        <taxon>Methylomonas</taxon>
    </lineage>
</organism>
<evidence type="ECO:0000256" key="1">
    <source>
        <dbReference type="ARBA" id="ARBA00004383"/>
    </source>
</evidence>
<comment type="subcellular location">
    <subcellularLocation>
        <location evidence="1 10">Cell inner membrane</location>
        <topology evidence="1 10">Single-pass membrane protein</topology>
        <orientation evidence="1 10">Periplasmic side</orientation>
    </subcellularLocation>
</comment>
<evidence type="ECO:0000256" key="9">
    <source>
        <dbReference type="ARBA" id="ARBA00023136"/>
    </source>
</evidence>
<keyword evidence="7 10" id="KW-0653">Protein transport</keyword>
<dbReference type="InterPro" id="IPR051045">
    <property type="entry name" value="TonB-dependent_transducer"/>
</dbReference>
<keyword evidence="8 10" id="KW-1133">Transmembrane helix</keyword>
<reference evidence="13" key="1">
    <citation type="submission" date="2022-11" db="EMBL/GenBank/DDBJ databases">
        <title>Methylomonas rapida sp. nov., Carotenoid-Producing Obligate Methanotrophs with High Growth Characteristics and Biotechnological Potential.</title>
        <authorList>
            <person name="Tikhonova E.N."/>
            <person name="Suleimanov R.Z."/>
            <person name="Miroshnikov K."/>
            <person name="Oshkin I.Y."/>
            <person name="Belova S.E."/>
            <person name="Danilova O.V."/>
            <person name="Ashikhmin A."/>
            <person name="Konopkin A."/>
            <person name="But S.Y."/>
            <person name="Khmelenina V.N."/>
            <person name="Kuznetsov N."/>
            <person name="Pimenov N.V."/>
            <person name="Dedysh S.N."/>
        </authorList>
    </citation>
    <scope>NUCLEOTIDE SEQUENCE</scope>
    <source>
        <strain evidence="13">MP1</strain>
    </source>
</reference>
<dbReference type="Proteomes" id="UP001162780">
    <property type="component" value="Chromosome"/>
</dbReference>
<feature type="region of interest" description="Disordered" evidence="11">
    <location>
        <begin position="91"/>
        <end position="178"/>
    </location>
</feature>
<proteinExistence type="inferred from homology"/>
<dbReference type="Gene3D" id="3.30.1150.10">
    <property type="match status" value="1"/>
</dbReference>
<keyword evidence="10" id="KW-0735">Signal-anchor</keyword>
<accession>A0ABY7GKJ8</accession>
<dbReference type="PANTHER" id="PTHR33446:SF2">
    <property type="entry name" value="PROTEIN TONB"/>
    <property type="match status" value="1"/>
</dbReference>